<evidence type="ECO:0000313" key="3">
    <source>
        <dbReference type="Proteomes" id="UP000550707"/>
    </source>
</evidence>
<feature type="compositionally biased region" description="Low complexity" evidence="1">
    <location>
        <begin position="195"/>
        <end position="210"/>
    </location>
</feature>
<dbReference type="InParanoid" id="A0A7J8HCF3"/>
<dbReference type="AlphaFoldDB" id="A0A7J8HCF3"/>
<keyword evidence="3" id="KW-1185">Reference proteome</keyword>
<organism evidence="2 3">
    <name type="scientific">Molossus molossus</name>
    <name type="common">Pallas' mastiff bat</name>
    <name type="synonym">Vespertilio molossus</name>
    <dbReference type="NCBI Taxonomy" id="27622"/>
    <lineage>
        <taxon>Eukaryota</taxon>
        <taxon>Metazoa</taxon>
        <taxon>Chordata</taxon>
        <taxon>Craniata</taxon>
        <taxon>Vertebrata</taxon>
        <taxon>Euteleostomi</taxon>
        <taxon>Mammalia</taxon>
        <taxon>Eutheria</taxon>
        <taxon>Laurasiatheria</taxon>
        <taxon>Chiroptera</taxon>
        <taxon>Yangochiroptera</taxon>
        <taxon>Molossidae</taxon>
        <taxon>Molossus</taxon>
    </lineage>
</organism>
<accession>A0A7J8HCF3</accession>
<evidence type="ECO:0000313" key="2">
    <source>
        <dbReference type="EMBL" id="KAF6469711.1"/>
    </source>
</evidence>
<feature type="region of interest" description="Disordered" evidence="1">
    <location>
        <begin position="182"/>
        <end position="220"/>
    </location>
</feature>
<evidence type="ECO:0000256" key="1">
    <source>
        <dbReference type="SAM" id="MobiDB-lite"/>
    </source>
</evidence>
<feature type="region of interest" description="Disordered" evidence="1">
    <location>
        <begin position="84"/>
        <end position="127"/>
    </location>
</feature>
<feature type="compositionally biased region" description="Polar residues" evidence="1">
    <location>
        <begin position="84"/>
        <end position="117"/>
    </location>
</feature>
<feature type="region of interest" description="Disordered" evidence="1">
    <location>
        <begin position="1"/>
        <end position="24"/>
    </location>
</feature>
<comment type="caution">
    <text evidence="2">The sequence shown here is derived from an EMBL/GenBank/DDBJ whole genome shotgun (WGS) entry which is preliminary data.</text>
</comment>
<gene>
    <name evidence="2" type="ORF">HJG59_011088</name>
</gene>
<proteinExistence type="predicted"/>
<dbReference type="Proteomes" id="UP000550707">
    <property type="component" value="Unassembled WGS sequence"/>
</dbReference>
<name>A0A7J8HCF3_MOLMO</name>
<feature type="compositionally biased region" description="Basic residues" evidence="1">
    <location>
        <begin position="211"/>
        <end position="220"/>
    </location>
</feature>
<reference evidence="2 3" key="1">
    <citation type="journal article" date="2020" name="Nature">
        <title>Six reference-quality genomes reveal evolution of bat adaptations.</title>
        <authorList>
            <person name="Jebb D."/>
            <person name="Huang Z."/>
            <person name="Pippel M."/>
            <person name="Hughes G.M."/>
            <person name="Lavrichenko K."/>
            <person name="Devanna P."/>
            <person name="Winkler S."/>
            <person name="Jermiin L.S."/>
            <person name="Skirmuntt E.C."/>
            <person name="Katzourakis A."/>
            <person name="Burkitt-Gray L."/>
            <person name="Ray D.A."/>
            <person name="Sullivan K.A.M."/>
            <person name="Roscito J.G."/>
            <person name="Kirilenko B.M."/>
            <person name="Davalos L.M."/>
            <person name="Corthals A.P."/>
            <person name="Power M.L."/>
            <person name="Jones G."/>
            <person name="Ransome R.D."/>
            <person name="Dechmann D.K.N."/>
            <person name="Locatelli A.G."/>
            <person name="Puechmaille S.J."/>
            <person name="Fedrigo O."/>
            <person name="Jarvis E.D."/>
            <person name="Hiller M."/>
            <person name="Vernes S.C."/>
            <person name="Myers E.W."/>
            <person name="Teeling E.C."/>
        </authorList>
    </citation>
    <scope>NUCLEOTIDE SEQUENCE [LARGE SCALE GENOMIC DNA]</scope>
    <source>
        <strain evidence="2">MMolMol1</strain>
        <tissue evidence="2">Muscle</tissue>
    </source>
</reference>
<protein>
    <submittedName>
        <fullName evidence="2">Uncharacterized protein</fullName>
    </submittedName>
</protein>
<sequence length="220" mass="23781">MGSEEWGHPVRVPAPPLDPESHGAGSADFRSFGFQNRHFIESWCLNGGVTRTDPWEICVASCEGLRGQPLRRCLGPCTPVGTWPTGSRSLSPASHQQPPRSPGTKHTSQGTRPSSREPTAGATPGTSCRGQWSCLCPCKNCRHQAICTRGRMREVPGCVTFVRVWNHAACTACLGPSAGWPQSLPDGAPQGRPQPSRLLHTPTSPPTRSHTASHKWRHGM</sequence>
<dbReference type="EMBL" id="JACASF010000007">
    <property type="protein sequence ID" value="KAF6469711.1"/>
    <property type="molecule type" value="Genomic_DNA"/>
</dbReference>